<evidence type="ECO:0000256" key="1">
    <source>
        <dbReference type="ARBA" id="ARBA00006484"/>
    </source>
</evidence>
<dbReference type="EC" id="1.1.1.100" evidence="2"/>
<reference evidence="6 7" key="1">
    <citation type="journal article" date="2018" name="Sci. Rep.">
        <title>Genomic signatures of local adaptation to the degree of environmental predictability in rotifers.</title>
        <authorList>
            <person name="Franch-Gras L."/>
            <person name="Hahn C."/>
            <person name="Garcia-Roger E.M."/>
            <person name="Carmona M.J."/>
            <person name="Serra M."/>
            <person name="Gomez A."/>
        </authorList>
    </citation>
    <scope>NUCLEOTIDE SEQUENCE [LARGE SCALE GENOMIC DNA]</scope>
    <source>
        <strain evidence="6">HYR1</strain>
    </source>
</reference>
<proteinExistence type="inferred from homology"/>
<evidence type="ECO:0000256" key="4">
    <source>
        <dbReference type="ARBA" id="ARBA00048508"/>
    </source>
</evidence>
<dbReference type="GO" id="GO:0032787">
    <property type="term" value="P:monocarboxylic acid metabolic process"/>
    <property type="evidence" value="ECO:0007669"/>
    <property type="project" value="UniProtKB-ARBA"/>
</dbReference>
<dbReference type="InterPro" id="IPR011294">
    <property type="entry name" value="3-OHbutyrate_DH"/>
</dbReference>
<dbReference type="EMBL" id="REGN01008022">
    <property type="protein sequence ID" value="RNA04625.1"/>
    <property type="molecule type" value="Genomic_DNA"/>
</dbReference>
<dbReference type="NCBIfam" id="NF009093">
    <property type="entry name" value="PRK12429.1"/>
    <property type="match status" value="1"/>
</dbReference>
<dbReference type="GO" id="GO:0004316">
    <property type="term" value="F:3-oxoacyl-[acyl-carrier-protein] reductase (NADPH) activity"/>
    <property type="evidence" value="ECO:0007669"/>
    <property type="project" value="UniProtKB-EC"/>
</dbReference>
<dbReference type="PANTHER" id="PTHR42879">
    <property type="entry name" value="3-OXOACYL-(ACYL-CARRIER-PROTEIN) REDUCTASE"/>
    <property type="match status" value="1"/>
</dbReference>
<sequence>MINLKNSTGFFKNSKIIRNVMGRSTNNQTKVALITGSTSGIGLGVAERFAKNGFNVVINGFGKQDQINSIVQNLKQIGAKEVLYHSADMSKETEINDMFEKIKSQFERVDILVNNAGIQHVCPVDEFPSDKWEQIIKINLISNFHTIKRSVPYMKKNGWGRIVNIASAHGLIASPFKSAYVAAKHGVLGLTKTVALELAEKNITVNAICPGYVKTPLVMNQVADTARVRGISEEDVIKKVLLLNQATKKFVEVEEIAEAVSYLCSDNAASVTGTHLSLDGGWSAQ</sequence>
<organism evidence="6 7">
    <name type="scientific">Brachionus plicatilis</name>
    <name type="common">Marine rotifer</name>
    <name type="synonym">Brachionus muelleri</name>
    <dbReference type="NCBI Taxonomy" id="10195"/>
    <lineage>
        <taxon>Eukaryota</taxon>
        <taxon>Metazoa</taxon>
        <taxon>Spiralia</taxon>
        <taxon>Gnathifera</taxon>
        <taxon>Rotifera</taxon>
        <taxon>Eurotatoria</taxon>
        <taxon>Monogononta</taxon>
        <taxon>Pseudotrocha</taxon>
        <taxon>Ploima</taxon>
        <taxon>Brachionidae</taxon>
        <taxon>Brachionus</taxon>
    </lineage>
</organism>
<dbReference type="GO" id="GO:0003858">
    <property type="term" value="F:3-hydroxybutyrate dehydrogenase activity"/>
    <property type="evidence" value="ECO:0007669"/>
    <property type="project" value="InterPro"/>
</dbReference>
<dbReference type="InterPro" id="IPR050259">
    <property type="entry name" value="SDR"/>
</dbReference>
<evidence type="ECO:0000256" key="3">
    <source>
        <dbReference type="ARBA" id="ARBA00023002"/>
    </source>
</evidence>
<keyword evidence="3 6" id="KW-0560">Oxidoreductase</keyword>
<comment type="similarity">
    <text evidence="1 5">Belongs to the short-chain dehydrogenases/reductases (SDR) family.</text>
</comment>
<evidence type="ECO:0000256" key="5">
    <source>
        <dbReference type="RuleBase" id="RU000363"/>
    </source>
</evidence>
<evidence type="ECO:0000256" key="2">
    <source>
        <dbReference type="ARBA" id="ARBA00012948"/>
    </source>
</evidence>
<evidence type="ECO:0000313" key="7">
    <source>
        <dbReference type="Proteomes" id="UP000276133"/>
    </source>
</evidence>
<dbReference type="Gene3D" id="3.40.50.720">
    <property type="entry name" value="NAD(P)-binding Rossmann-like Domain"/>
    <property type="match status" value="1"/>
</dbReference>
<dbReference type="NCBIfam" id="TIGR01963">
    <property type="entry name" value="PHB_DH"/>
    <property type="match status" value="1"/>
</dbReference>
<comment type="caution">
    <text evidence="6">The sequence shown here is derived from an EMBL/GenBank/DDBJ whole genome shotgun (WGS) entry which is preliminary data.</text>
</comment>
<comment type="catalytic activity">
    <reaction evidence="4">
        <text>a (3R)-hydroxyacyl-[ACP] + NADP(+) = a 3-oxoacyl-[ACP] + NADPH + H(+)</text>
        <dbReference type="Rhea" id="RHEA:17397"/>
        <dbReference type="Rhea" id="RHEA-COMP:9916"/>
        <dbReference type="Rhea" id="RHEA-COMP:9945"/>
        <dbReference type="ChEBI" id="CHEBI:15378"/>
        <dbReference type="ChEBI" id="CHEBI:57783"/>
        <dbReference type="ChEBI" id="CHEBI:58349"/>
        <dbReference type="ChEBI" id="CHEBI:78776"/>
        <dbReference type="ChEBI" id="CHEBI:78827"/>
        <dbReference type="EC" id="1.1.1.100"/>
    </reaction>
</comment>
<dbReference type="FunFam" id="3.40.50.720:FF:000084">
    <property type="entry name" value="Short-chain dehydrogenase reductase"/>
    <property type="match status" value="1"/>
</dbReference>
<dbReference type="PRINTS" id="PR00080">
    <property type="entry name" value="SDRFAMILY"/>
</dbReference>
<accession>A0A3M7Q0U7</accession>
<dbReference type="STRING" id="10195.A0A3M7Q0U7"/>
<protein>
    <recommendedName>
        <fullName evidence="2">3-oxoacyl-[acyl-carrier-protein] reductase</fullName>
        <ecNumber evidence="2">1.1.1.100</ecNumber>
    </recommendedName>
</protein>
<dbReference type="InterPro" id="IPR036291">
    <property type="entry name" value="NAD(P)-bd_dom_sf"/>
</dbReference>
<dbReference type="InterPro" id="IPR002347">
    <property type="entry name" value="SDR_fam"/>
</dbReference>
<evidence type="ECO:0000313" key="6">
    <source>
        <dbReference type="EMBL" id="RNA04625.1"/>
    </source>
</evidence>
<dbReference type="PANTHER" id="PTHR42879:SF2">
    <property type="entry name" value="3-OXOACYL-[ACYL-CARRIER-PROTEIN] REDUCTASE FABG"/>
    <property type="match status" value="1"/>
</dbReference>
<gene>
    <name evidence="6" type="ORF">BpHYR1_025448</name>
</gene>
<dbReference type="AlphaFoldDB" id="A0A3M7Q0U7"/>
<dbReference type="Proteomes" id="UP000276133">
    <property type="component" value="Unassembled WGS sequence"/>
</dbReference>
<dbReference type="SUPFAM" id="SSF51735">
    <property type="entry name" value="NAD(P)-binding Rossmann-fold domains"/>
    <property type="match status" value="1"/>
</dbReference>
<dbReference type="Pfam" id="PF00106">
    <property type="entry name" value="adh_short"/>
    <property type="match status" value="1"/>
</dbReference>
<name>A0A3M7Q0U7_BRAPC</name>
<dbReference type="OrthoDB" id="417891at2759"/>
<keyword evidence="7" id="KW-1185">Reference proteome</keyword>
<dbReference type="PROSITE" id="PS00061">
    <property type="entry name" value="ADH_SHORT"/>
    <property type="match status" value="1"/>
</dbReference>
<dbReference type="InterPro" id="IPR020904">
    <property type="entry name" value="Sc_DH/Rdtase_CS"/>
</dbReference>
<dbReference type="PRINTS" id="PR00081">
    <property type="entry name" value="GDHRDH"/>
</dbReference>